<evidence type="ECO:0000259" key="18">
    <source>
        <dbReference type="PROSITE" id="PS52012"/>
    </source>
</evidence>
<feature type="binding site" description="axial binding residue" evidence="15">
    <location>
        <position position="68"/>
    </location>
    <ligand>
        <name>heme</name>
        <dbReference type="ChEBI" id="CHEBI:30413"/>
    </ligand>
    <ligandPart>
        <name>Fe</name>
        <dbReference type="ChEBI" id="CHEBI:18248"/>
    </ligandPart>
</feature>
<comment type="caution">
    <text evidence="15">Lacks conserved residue(s) required for the propagation of feature annotation.</text>
</comment>
<evidence type="ECO:0000256" key="12">
    <source>
        <dbReference type="ARBA" id="ARBA00023157"/>
    </source>
</evidence>
<evidence type="ECO:0000256" key="3">
    <source>
        <dbReference type="ARBA" id="ARBA00010031"/>
    </source>
</evidence>
<feature type="region of interest" description="Disordered" evidence="16">
    <location>
        <begin position="282"/>
        <end position="451"/>
    </location>
</feature>
<dbReference type="EMBL" id="JAUEPN010000011">
    <property type="protein sequence ID" value="KAK3291063.1"/>
    <property type="molecule type" value="Genomic_DNA"/>
</dbReference>
<evidence type="ECO:0000313" key="19">
    <source>
        <dbReference type="EMBL" id="KAK3291063.1"/>
    </source>
</evidence>
<keyword evidence="11" id="KW-0472">Membrane</keyword>
<dbReference type="Pfam" id="PF05730">
    <property type="entry name" value="CFEM"/>
    <property type="match status" value="2"/>
</dbReference>
<sequence length="467" mass="44430">MLSTTKAAAGLVLAAAGALAFDGGAAIVTPGLSCGGDNPCAPQVSAVPTCATSCIESAASNLGCVGDDYSCHCAKYDAIQNSAINCVLGACGLGGALQVPDAVGALCSCVTANPTTPCNEPTSSALIETTTSTSTIDTTTSTSRPPNPTPTSASSSPSSSSTIIKPEPTPTTPTTTTPPPTTCPHPCAPSISAVPACATSCIVSAASAVGCSDNNDYPCRCASSAAIQQSAVGCVLGACALDEALRVVDAVGALCACVTASPVTGCGGDGEGTGSVSVSVTETVTGSGGGGVTETGTSTTEGEVSSSGFVTETRTDKVTTSVCESSEETVTPTAGPTCSLGCDGGDGDDDDGDDGDDGNDGGDDGGEDGNDDGNEDGNGDGGGNDGSGEGEDDNDEDDSWPGPSPSSSPSGIPGGDGHGGDNGNDSGAGGGSTTLPTPPVETAGASNIAPARSGSLAALIAAAVALL</sequence>
<evidence type="ECO:0000256" key="1">
    <source>
        <dbReference type="ARBA" id="ARBA00004609"/>
    </source>
</evidence>
<comment type="caution">
    <text evidence="19">The sequence shown here is derived from an EMBL/GenBank/DDBJ whole genome shotgun (WGS) entry which is preliminary data.</text>
</comment>
<dbReference type="InterPro" id="IPR008427">
    <property type="entry name" value="Extracellular_membr_CFEM_dom"/>
</dbReference>
<evidence type="ECO:0000256" key="5">
    <source>
        <dbReference type="ARBA" id="ARBA00022525"/>
    </source>
</evidence>
<keyword evidence="9 17" id="KW-0732">Signal</keyword>
<dbReference type="GO" id="GO:0005886">
    <property type="term" value="C:plasma membrane"/>
    <property type="evidence" value="ECO:0007669"/>
    <property type="project" value="UniProtKB-SubCell"/>
</dbReference>
<keyword evidence="13" id="KW-0325">Glycoprotein</keyword>
<evidence type="ECO:0000256" key="15">
    <source>
        <dbReference type="PROSITE-ProRule" id="PRU01356"/>
    </source>
</evidence>
<keyword evidence="12 15" id="KW-1015">Disulfide bond</keyword>
<evidence type="ECO:0000256" key="9">
    <source>
        <dbReference type="ARBA" id="ARBA00022729"/>
    </source>
</evidence>
<evidence type="ECO:0000313" key="20">
    <source>
        <dbReference type="Proteomes" id="UP001278766"/>
    </source>
</evidence>
<dbReference type="PROSITE" id="PS52012">
    <property type="entry name" value="CFEM"/>
    <property type="match status" value="2"/>
</dbReference>
<feature type="disulfide bond" evidence="15">
    <location>
        <begin position="64"/>
        <end position="71"/>
    </location>
</feature>
<keyword evidence="6 15" id="KW-0349">Heme</keyword>
<dbReference type="GO" id="GO:0098552">
    <property type="term" value="C:side of membrane"/>
    <property type="evidence" value="ECO:0007669"/>
    <property type="project" value="UniProtKB-KW"/>
</dbReference>
<evidence type="ECO:0000256" key="14">
    <source>
        <dbReference type="ARBA" id="ARBA00023288"/>
    </source>
</evidence>
<organism evidence="19 20">
    <name type="scientific">Chaetomium fimeti</name>
    <dbReference type="NCBI Taxonomy" id="1854472"/>
    <lineage>
        <taxon>Eukaryota</taxon>
        <taxon>Fungi</taxon>
        <taxon>Dikarya</taxon>
        <taxon>Ascomycota</taxon>
        <taxon>Pezizomycotina</taxon>
        <taxon>Sordariomycetes</taxon>
        <taxon>Sordariomycetidae</taxon>
        <taxon>Sordariales</taxon>
        <taxon>Chaetomiaceae</taxon>
        <taxon>Chaetomium</taxon>
    </lineage>
</organism>
<keyword evidence="8 15" id="KW-0479">Metal-binding</keyword>
<evidence type="ECO:0000256" key="2">
    <source>
        <dbReference type="ARBA" id="ARBA00004613"/>
    </source>
</evidence>
<feature type="compositionally biased region" description="Gly residues" evidence="16">
    <location>
        <begin position="412"/>
        <end position="432"/>
    </location>
</feature>
<feature type="compositionally biased region" description="Acidic residues" evidence="16">
    <location>
        <begin position="388"/>
        <end position="399"/>
    </location>
</feature>
<evidence type="ECO:0000256" key="4">
    <source>
        <dbReference type="ARBA" id="ARBA00022475"/>
    </source>
</evidence>
<feature type="domain" description="CFEM" evidence="18">
    <location>
        <begin position="22"/>
        <end position="133"/>
    </location>
</feature>
<dbReference type="GeneID" id="87845314"/>
<evidence type="ECO:0000256" key="11">
    <source>
        <dbReference type="ARBA" id="ARBA00023136"/>
    </source>
</evidence>
<keyword evidence="4" id="KW-1003">Cell membrane</keyword>
<feature type="compositionally biased region" description="Low complexity" evidence="16">
    <location>
        <begin position="122"/>
        <end position="166"/>
    </location>
</feature>
<dbReference type="PANTHER" id="PTHR37928">
    <property type="entry name" value="CFEM DOMAIN PROTEIN (AFU_ORTHOLOGUE AFUA_6G14090)"/>
    <property type="match status" value="1"/>
</dbReference>
<reference evidence="19" key="2">
    <citation type="submission" date="2023-06" db="EMBL/GenBank/DDBJ databases">
        <authorList>
            <consortium name="Lawrence Berkeley National Laboratory"/>
            <person name="Haridas S."/>
            <person name="Hensen N."/>
            <person name="Bonometti L."/>
            <person name="Westerberg I."/>
            <person name="Brannstrom I.O."/>
            <person name="Guillou S."/>
            <person name="Cros-Aarteil S."/>
            <person name="Calhoun S."/>
            <person name="Kuo A."/>
            <person name="Mondo S."/>
            <person name="Pangilinan J."/>
            <person name="Riley R."/>
            <person name="Labutti K."/>
            <person name="Andreopoulos B."/>
            <person name="Lipzen A."/>
            <person name="Chen C."/>
            <person name="Yanf M."/>
            <person name="Daum C."/>
            <person name="Ng V."/>
            <person name="Clum A."/>
            <person name="Steindorff A."/>
            <person name="Ohm R."/>
            <person name="Martin F."/>
            <person name="Silar P."/>
            <person name="Natvig D."/>
            <person name="Lalanne C."/>
            <person name="Gautier V."/>
            <person name="Ament-Velasquez S.L."/>
            <person name="Kruys A."/>
            <person name="Hutchinson M.I."/>
            <person name="Powell A.J."/>
            <person name="Barry K."/>
            <person name="Miller A.N."/>
            <person name="Grigoriev I.V."/>
            <person name="Debuchy R."/>
            <person name="Gladieux P."/>
            <person name="Thoren M.H."/>
            <person name="Johannesson H."/>
        </authorList>
    </citation>
    <scope>NUCLEOTIDE SEQUENCE</scope>
    <source>
        <strain evidence="19">CBS 168.71</strain>
    </source>
</reference>
<feature type="compositionally biased region" description="Polar residues" evidence="16">
    <location>
        <begin position="318"/>
        <end position="336"/>
    </location>
</feature>
<keyword evidence="14" id="KW-0449">Lipoprotein</keyword>
<dbReference type="AlphaFoldDB" id="A0AAE0LMW6"/>
<evidence type="ECO:0000256" key="6">
    <source>
        <dbReference type="ARBA" id="ARBA00022617"/>
    </source>
</evidence>
<dbReference type="GO" id="GO:0005576">
    <property type="term" value="C:extracellular region"/>
    <property type="evidence" value="ECO:0007669"/>
    <property type="project" value="UniProtKB-SubCell"/>
</dbReference>
<proteinExistence type="inferred from homology"/>
<keyword evidence="7" id="KW-0336">GPI-anchor</keyword>
<comment type="subcellular location">
    <subcellularLocation>
        <location evidence="1">Cell membrane</location>
        <topology evidence="1">Lipid-anchor</topology>
        <topology evidence="1">GPI-anchor</topology>
    </subcellularLocation>
    <subcellularLocation>
        <location evidence="2">Secreted</location>
    </subcellularLocation>
</comment>
<evidence type="ECO:0000256" key="13">
    <source>
        <dbReference type="ARBA" id="ARBA00023180"/>
    </source>
</evidence>
<dbReference type="GO" id="GO:0046872">
    <property type="term" value="F:metal ion binding"/>
    <property type="evidence" value="ECO:0007669"/>
    <property type="project" value="UniProtKB-UniRule"/>
</dbReference>
<feature type="domain" description="CFEM" evidence="18">
    <location>
        <begin position="169"/>
        <end position="281"/>
    </location>
</feature>
<feature type="binding site" description="axial binding residue" evidence="15">
    <location>
        <position position="216"/>
    </location>
    <ligand>
        <name>heme</name>
        <dbReference type="ChEBI" id="CHEBI:30413"/>
    </ligand>
    <ligandPart>
        <name>Fe</name>
        <dbReference type="ChEBI" id="CHEBI:18248"/>
    </ligandPart>
</feature>
<feature type="compositionally biased region" description="Pro residues" evidence="16">
    <location>
        <begin position="167"/>
        <end position="181"/>
    </location>
</feature>
<evidence type="ECO:0000256" key="16">
    <source>
        <dbReference type="SAM" id="MobiDB-lite"/>
    </source>
</evidence>
<dbReference type="Proteomes" id="UP001278766">
    <property type="component" value="Unassembled WGS sequence"/>
</dbReference>
<keyword evidence="20" id="KW-1185">Reference proteome</keyword>
<evidence type="ECO:0000256" key="8">
    <source>
        <dbReference type="ARBA" id="ARBA00022723"/>
    </source>
</evidence>
<dbReference type="SMART" id="SM00747">
    <property type="entry name" value="CFEM"/>
    <property type="match status" value="2"/>
</dbReference>
<evidence type="ECO:0000256" key="17">
    <source>
        <dbReference type="SAM" id="SignalP"/>
    </source>
</evidence>
<feature type="compositionally biased region" description="Low complexity" evidence="16">
    <location>
        <begin position="294"/>
        <end position="308"/>
    </location>
</feature>
<gene>
    <name evidence="19" type="ORF">B0H64DRAFT_51298</name>
</gene>
<reference evidence="19" key="1">
    <citation type="journal article" date="2023" name="Mol. Phylogenet. Evol.">
        <title>Genome-scale phylogeny and comparative genomics of the fungal order Sordariales.</title>
        <authorList>
            <person name="Hensen N."/>
            <person name="Bonometti L."/>
            <person name="Westerberg I."/>
            <person name="Brannstrom I.O."/>
            <person name="Guillou S."/>
            <person name="Cros-Aarteil S."/>
            <person name="Calhoun S."/>
            <person name="Haridas S."/>
            <person name="Kuo A."/>
            <person name="Mondo S."/>
            <person name="Pangilinan J."/>
            <person name="Riley R."/>
            <person name="LaButti K."/>
            <person name="Andreopoulos B."/>
            <person name="Lipzen A."/>
            <person name="Chen C."/>
            <person name="Yan M."/>
            <person name="Daum C."/>
            <person name="Ng V."/>
            <person name="Clum A."/>
            <person name="Steindorff A."/>
            <person name="Ohm R.A."/>
            <person name="Martin F."/>
            <person name="Silar P."/>
            <person name="Natvig D.O."/>
            <person name="Lalanne C."/>
            <person name="Gautier V."/>
            <person name="Ament-Velasquez S.L."/>
            <person name="Kruys A."/>
            <person name="Hutchinson M.I."/>
            <person name="Powell A.J."/>
            <person name="Barry K."/>
            <person name="Miller A.N."/>
            <person name="Grigoriev I.V."/>
            <person name="Debuchy R."/>
            <person name="Gladieux P."/>
            <person name="Hiltunen Thoren M."/>
            <person name="Johannesson H."/>
        </authorList>
    </citation>
    <scope>NUCLEOTIDE SEQUENCE</scope>
    <source>
        <strain evidence="19">CBS 168.71</strain>
    </source>
</reference>
<dbReference type="RefSeq" id="XP_062654577.1">
    <property type="nucleotide sequence ID" value="XM_062808366.1"/>
</dbReference>
<evidence type="ECO:0000256" key="7">
    <source>
        <dbReference type="ARBA" id="ARBA00022622"/>
    </source>
</evidence>
<dbReference type="PANTHER" id="PTHR37928:SF2">
    <property type="entry name" value="GPI ANCHORED CFEM DOMAIN PROTEIN (AFU_ORTHOLOGUE AFUA_6G10580)"/>
    <property type="match status" value="1"/>
</dbReference>
<evidence type="ECO:0000256" key="10">
    <source>
        <dbReference type="ARBA" id="ARBA00023004"/>
    </source>
</evidence>
<keyword evidence="10 15" id="KW-0408">Iron</keyword>
<keyword evidence="5" id="KW-0964">Secreted</keyword>
<feature type="chain" id="PRO_5042201748" description="CFEM domain-containing protein" evidence="17">
    <location>
        <begin position="21"/>
        <end position="467"/>
    </location>
</feature>
<protein>
    <recommendedName>
        <fullName evidence="18">CFEM domain-containing protein</fullName>
    </recommendedName>
</protein>
<comment type="similarity">
    <text evidence="3">Belongs to the RBT5 family.</text>
</comment>
<accession>A0AAE0LMW6</accession>
<feature type="signal peptide" evidence="17">
    <location>
        <begin position="1"/>
        <end position="20"/>
    </location>
</feature>
<name>A0AAE0LMW6_9PEZI</name>
<feature type="compositionally biased region" description="Acidic residues" evidence="16">
    <location>
        <begin position="345"/>
        <end position="378"/>
    </location>
</feature>
<feature type="region of interest" description="Disordered" evidence="16">
    <location>
        <begin position="117"/>
        <end position="181"/>
    </location>
</feature>
<dbReference type="InterPro" id="IPR051735">
    <property type="entry name" value="CFEM_domain"/>
</dbReference>